<reference evidence="1 2" key="1">
    <citation type="submission" date="2023-10" db="EMBL/GenBank/DDBJ databases">
        <title>Development of a sustainable strategy for remediation of hydrocarbon-contaminated territories based on the waste exchange concept.</title>
        <authorList>
            <person name="Krivoruchko A."/>
        </authorList>
    </citation>
    <scope>NUCLEOTIDE SEQUENCE [LARGE SCALE GENOMIC DNA]</scope>
    <source>
        <strain evidence="1 2">IEGM 1323</strain>
    </source>
</reference>
<name>A0ABU4B6W9_9NOCA</name>
<dbReference type="EMBL" id="JAWLJX010000001">
    <property type="protein sequence ID" value="MDV6259937.1"/>
    <property type="molecule type" value="Genomic_DNA"/>
</dbReference>
<evidence type="ECO:0000313" key="2">
    <source>
        <dbReference type="Proteomes" id="UP001185755"/>
    </source>
</evidence>
<gene>
    <name evidence="1" type="ORF">R3P96_01155</name>
</gene>
<sequence>MTDLDTESGPAGTDYERALMRSPLATQLRVVHCRIQVMMTEQRALHPRDLVASALPSSRRLTLNSA</sequence>
<protein>
    <submittedName>
        <fullName evidence="1">Uncharacterized protein</fullName>
    </submittedName>
</protein>
<evidence type="ECO:0000313" key="1">
    <source>
        <dbReference type="EMBL" id="MDV6259937.1"/>
    </source>
</evidence>
<keyword evidence="2" id="KW-1185">Reference proteome</keyword>
<accession>A0ABU4B6W9</accession>
<dbReference type="RefSeq" id="WP_317562825.1">
    <property type="nucleotide sequence ID" value="NZ_JAWLJX010000001.1"/>
</dbReference>
<proteinExistence type="predicted"/>
<dbReference type="Proteomes" id="UP001185755">
    <property type="component" value="Unassembled WGS sequence"/>
</dbReference>
<comment type="caution">
    <text evidence="1">The sequence shown here is derived from an EMBL/GenBank/DDBJ whole genome shotgun (WGS) entry which is preliminary data.</text>
</comment>
<organism evidence="1 2">
    <name type="scientific">Rhodococcoides yunnanense</name>
    <dbReference type="NCBI Taxonomy" id="278209"/>
    <lineage>
        <taxon>Bacteria</taxon>
        <taxon>Bacillati</taxon>
        <taxon>Actinomycetota</taxon>
        <taxon>Actinomycetes</taxon>
        <taxon>Mycobacteriales</taxon>
        <taxon>Nocardiaceae</taxon>
        <taxon>Rhodococcoides</taxon>
    </lineage>
</organism>